<dbReference type="SMART" id="SM00131">
    <property type="entry name" value="KU"/>
    <property type="match status" value="1"/>
</dbReference>
<dbReference type="SUPFAM" id="SSF57362">
    <property type="entry name" value="BPTI-like"/>
    <property type="match status" value="1"/>
</dbReference>
<evidence type="ECO:0000313" key="4">
    <source>
        <dbReference type="Proteomes" id="UP000314986"/>
    </source>
</evidence>
<dbReference type="Proteomes" id="UP000314986">
    <property type="component" value="Unassembled WGS sequence"/>
</dbReference>
<dbReference type="AlphaFoldDB" id="A0A4W3IML4"/>
<dbReference type="GeneTree" id="ENSGT01030000234814"/>
<dbReference type="InterPro" id="IPR051388">
    <property type="entry name" value="Serpin_venom_toxin"/>
</dbReference>
<dbReference type="InterPro" id="IPR020901">
    <property type="entry name" value="Prtase_inh_Kunz-CS"/>
</dbReference>
<reference evidence="3" key="5">
    <citation type="submission" date="2025-09" db="UniProtKB">
        <authorList>
            <consortium name="Ensembl"/>
        </authorList>
    </citation>
    <scope>IDENTIFICATION</scope>
</reference>
<evidence type="ECO:0000256" key="1">
    <source>
        <dbReference type="ARBA" id="ARBA00023157"/>
    </source>
</evidence>
<dbReference type="PRINTS" id="PR00759">
    <property type="entry name" value="BASICPTASE"/>
</dbReference>
<dbReference type="PROSITE" id="PS50279">
    <property type="entry name" value="BPTI_KUNITZ_2"/>
    <property type="match status" value="1"/>
</dbReference>
<dbReference type="PANTHER" id="PTHR46751">
    <property type="entry name" value="EPPIN"/>
    <property type="match status" value="1"/>
</dbReference>
<dbReference type="InterPro" id="IPR002223">
    <property type="entry name" value="Kunitz_BPTI"/>
</dbReference>
<reference evidence="4" key="2">
    <citation type="journal article" date="2007" name="PLoS Biol.">
        <title>Survey sequencing and comparative analysis of the elephant shark (Callorhinchus milii) genome.</title>
        <authorList>
            <person name="Venkatesh B."/>
            <person name="Kirkness E.F."/>
            <person name="Loh Y.H."/>
            <person name="Halpern A.L."/>
            <person name="Lee A.P."/>
            <person name="Johnson J."/>
            <person name="Dandona N."/>
            <person name="Viswanathan L.D."/>
            <person name="Tay A."/>
            <person name="Venter J.C."/>
            <person name="Strausberg R.L."/>
            <person name="Brenner S."/>
        </authorList>
    </citation>
    <scope>NUCLEOTIDE SEQUENCE [LARGE SCALE GENOMIC DNA]</scope>
</reference>
<dbReference type="CDD" id="cd22627">
    <property type="entry name" value="Kunitz_collagen_alpha1_VII"/>
    <property type="match status" value="1"/>
</dbReference>
<dbReference type="PANTHER" id="PTHR46751:SF1">
    <property type="entry name" value="WAP FOUR-DISULFIDE CORE DOMAIN PROTEIN 6A"/>
    <property type="match status" value="1"/>
</dbReference>
<name>A0A4W3IML4_CALMI</name>
<accession>A0A4W3IML4</accession>
<organism evidence="3 4">
    <name type="scientific">Callorhinchus milii</name>
    <name type="common">Ghost shark</name>
    <dbReference type="NCBI Taxonomy" id="7868"/>
    <lineage>
        <taxon>Eukaryota</taxon>
        <taxon>Metazoa</taxon>
        <taxon>Chordata</taxon>
        <taxon>Craniata</taxon>
        <taxon>Vertebrata</taxon>
        <taxon>Chondrichthyes</taxon>
        <taxon>Holocephali</taxon>
        <taxon>Chimaeriformes</taxon>
        <taxon>Callorhinchidae</taxon>
        <taxon>Callorhinchus</taxon>
    </lineage>
</organism>
<evidence type="ECO:0000313" key="3">
    <source>
        <dbReference type="Ensembl" id="ENSCMIP00000028781.1"/>
    </source>
</evidence>
<keyword evidence="4" id="KW-1185">Reference proteome</keyword>
<proteinExistence type="predicted"/>
<reference evidence="3" key="4">
    <citation type="submission" date="2025-08" db="UniProtKB">
        <authorList>
            <consortium name="Ensembl"/>
        </authorList>
    </citation>
    <scope>IDENTIFICATION</scope>
</reference>
<dbReference type="Pfam" id="PF00014">
    <property type="entry name" value="Kunitz_BPTI"/>
    <property type="match status" value="1"/>
</dbReference>
<feature type="domain" description="BPTI/Kunitz inhibitor" evidence="2">
    <location>
        <begin position="26"/>
        <end position="76"/>
    </location>
</feature>
<dbReference type="InterPro" id="IPR036880">
    <property type="entry name" value="Kunitz_BPTI_sf"/>
</dbReference>
<dbReference type="Gene3D" id="4.10.410.10">
    <property type="entry name" value="Pancreatic trypsin inhibitor Kunitz domain"/>
    <property type="match status" value="1"/>
</dbReference>
<dbReference type="GO" id="GO:0004867">
    <property type="term" value="F:serine-type endopeptidase inhibitor activity"/>
    <property type="evidence" value="ECO:0007669"/>
    <property type="project" value="InterPro"/>
</dbReference>
<reference evidence="4" key="1">
    <citation type="journal article" date="2006" name="Science">
        <title>Ancient noncoding elements conserved in the human genome.</title>
        <authorList>
            <person name="Venkatesh B."/>
            <person name="Kirkness E.F."/>
            <person name="Loh Y.H."/>
            <person name="Halpern A.L."/>
            <person name="Lee A.P."/>
            <person name="Johnson J."/>
            <person name="Dandona N."/>
            <person name="Viswanathan L.D."/>
            <person name="Tay A."/>
            <person name="Venter J.C."/>
            <person name="Strausberg R.L."/>
            <person name="Brenner S."/>
        </authorList>
    </citation>
    <scope>NUCLEOTIDE SEQUENCE [LARGE SCALE GENOMIC DNA]</scope>
</reference>
<sequence length="126" mass="14870">QTTGGSIYVFLFLTGFFNFMLHTDPCSQPMDEGSCSLYVLLWYYYPESSECRPFVYSGCGGNNNHFASKQECMDRCVERKEKVIVFFLHLRYTKCKDYYYPCIGTFQKLHNFCLTLFVLYHRTDTC</sequence>
<reference evidence="4" key="3">
    <citation type="journal article" date="2014" name="Nature">
        <title>Elephant shark genome provides unique insights into gnathostome evolution.</title>
        <authorList>
            <consortium name="International Elephant Shark Genome Sequencing Consortium"/>
            <person name="Venkatesh B."/>
            <person name="Lee A.P."/>
            <person name="Ravi V."/>
            <person name="Maurya A.K."/>
            <person name="Lian M.M."/>
            <person name="Swann J.B."/>
            <person name="Ohta Y."/>
            <person name="Flajnik M.F."/>
            <person name="Sutoh Y."/>
            <person name="Kasahara M."/>
            <person name="Hoon S."/>
            <person name="Gangu V."/>
            <person name="Roy S.W."/>
            <person name="Irimia M."/>
            <person name="Korzh V."/>
            <person name="Kondrychyn I."/>
            <person name="Lim Z.W."/>
            <person name="Tay B.H."/>
            <person name="Tohari S."/>
            <person name="Kong K.W."/>
            <person name="Ho S."/>
            <person name="Lorente-Galdos B."/>
            <person name="Quilez J."/>
            <person name="Marques-Bonet T."/>
            <person name="Raney B.J."/>
            <person name="Ingham P.W."/>
            <person name="Tay A."/>
            <person name="Hillier L.W."/>
            <person name="Minx P."/>
            <person name="Boehm T."/>
            <person name="Wilson R.K."/>
            <person name="Brenner S."/>
            <person name="Warren W.C."/>
        </authorList>
    </citation>
    <scope>NUCLEOTIDE SEQUENCE [LARGE SCALE GENOMIC DNA]</scope>
</reference>
<dbReference type="Ensembl" id="ENSCMIT00000029241.1">
    <property type="protein sequence ID" value="ENSCMIP00000028781.1"/>
    <property type="gene ID" value="ENSCMIG00000012485.1"/>
</dbReference>
<protein>
    <recommendedName>
        <fullName evidence="2">BPTI/Kunitz inhibitor domain-containing protein</fullName>
    </recommendedName>
</protein>
<evidence type="ECO:0000259" key="2">
    <source>
        <dbReference type="PROSITE" id="PS50279"/>
    </source>
</evidence>
<dbReference type="FunFam" id="4.10.410.10:FF:000020">
    <property type="entry name" value="Collagen, type VI, alpha 3"/>
    <property type="match status" value="1"/>
</dbReference>
<keyword evidence="1" id="KW-1015">Disulfide bond</keyword>
<dbReference type="PROSITE" id="PS00280">
    <property type="entry name" value="BPTI_KUNITZ_1"/>
    <property type="match status" value="1"/>
</dbReference>